<evidence type="ECO:0000313" key="2">
    <source>
        <dbReference type="Proteomes" id="UP000823388"/>
    </source>
</evidence>
<sequence>MLAGLIMPEHLLSEAGDVEGNLQGVLAAAKAGDRKKAVLELIGSAYHLVDLAQACLPTFGGAPPPFVIKVRAASPAPEGSPSIVLKDGSVLWFDFGAEQDDTEAMKRAVNIPIVLALGITTYLATYHSLE</sequence>
<protein>
    <submittedName>
        <fullName evidence="1">Uncharacterized protein</fullName>
    </submittedName>
</protein>
<keyword evidence="2" id="KW-1185">Reference proteome</keyword>
<evidence type="ECO:0000313" key="1">
    <source>
        <dbReference type="EMBL" id="KAG2552990.1"/>
    </source>
</evidence>
<proteinExistence type="predicted"/>
<accession>A0A8T0NU89</accession>
<name>A0A8T0NU89_PANVG</name>
<organism evidence="1 2">
    <name type="scientific">Panicum virgatum</name>
    <name type="common">Blackwell switchgrass</name>
    <dbReference type="NCBI Taxonomy" id="38727"/>
    <lineage>
        <taxon>Eukaryota</taxon>
        <taxon>Viridiplantae</taxon>
        <taxon>Streptophyta</taxon>
        <taxon>Embryophyta</taxon>
        <taxon>Tracheophyta</taxon>
        <taxon>Spermatophyta</taxon>
        <taxon>Magnoliopsida</taxon>
        <taxon>Liliopsida</taxon>
        <taxon>Poales</taxon>
        <taxon>Poaceae</taxon>
        <taxon>PACMAD clade</taxon>
        <taxon>Panicoideae</taxon>
        <taxon>Panicodae</taxon>
        <taxon>Paniceae</taxon>
        <taxon>Panicinae</taxon>
        <taxon>Panicum</taxon>
        <taxon>Panicum sect. Hiantes</taxon>
    </lineage>
</organism>
<gene>
    <name evidence="1" type="ORF">PVAP13_9KG494200</name>
</gene>
<reference evidence="1" key="1">
    <citation type="submission" date="2020-05" db="EMBL/GenBank/DDBJ databases">
        <title>WGS assembly of Panicum virgatum.</title>
        <authorList>
            <person name="Lovell J.T."/>
            <person name="Jenkins J."/>
            <person name="Shu S."/>
            <person name="Juenger T.E."/>
            <person name="Schmutz J."/>
        </authorList>
    </citation>
    <scope>NUCLEOTIDE SEQUENCE</scope>
    <source>
        <strain evidence="1">AP13</strain>
    </source>
</reference>
<dbReference type="AlphaFoldDB" id="A0A8T0NU89"/>
<comment type="caution">
    <text evidence="1">The sequence shown here is derived from an EMBL/GenBank/DDBJ whole genome shotgun (WGS) entry which is preliminary data.</text>
</comment>
<dbReference type="Proteomes" id="UP000823388">
    <property type="component" value="Chromosome 9K"/>
</dbReference>
<dbReference type="EMBL" id="CM029053">
    <property type="protein sequence ID" value="KAG2552990.1"/>
    <property type="molecule type" value="Genomic_DNA"/>
</dbReference>